<gene>
    <name evidence="2" type="ORF">C2845_PM03G33490</name>
</gene>
<name>A0A3L6T862_PANMI</name>
<evidence type="ECO:0000313" key="2">
    <source>
        <dbReference type="EMBL" id="RLN34404.1"/>
    </source>
</evidence>
<comment type="caution">
    <text evidence="2">The sequence shown here is derived from an EMBL/GenBank/DDBJ whole genome shotgun (WGS) entry which is preliminary data.</text>
</comment>
<evidence type="ECO:0000256" key="1">
    <source>
        <dbReference type="SAM" id="MobiDB-lite"/>
    </source>
</evidence>
<accession>A0A3L6T862</accession>
<reference evidence="3" key="1">
    <citation type="journal article" date="2019" name="Nat. Commun.">
        <title>The genome of broomcorn millet.</title>
        <authorList>
            <person name="Zou C."/>
            <person name="Miki D."/>
            <person name="Li D."/>
            <person name="Tang Q."/>
            <person name="Xiao L."/>
            <person name="Rajput S."/>
            <person name="Deng P."/>
            <person name="Jia W."/>
            <person name="Huang R."/>
            <person name="Zhang M."/>
            <person name="Sun Y."/>
            <person name="Hu J."/>
            <person name="Fu X."/>
            <person name="Schnable P.S."/>
            <person name="Li F."/>
            <person name="Zhang H."/>
            <person name="Feng B."/>
            <person name="Zhu X."/>
            <person name="Liu R."/>
            <person name="Schnable J.C."/>
            <person name="Zhu J.-K."/>
            <person name="Zhang H."/>
        </authorList>
    </citation>
    <scope>NUCLEOTIDE SEQUENCE [LARGE SCALE GENOMIC DNA]</scope>
</reference>
<proteinExistence type="predicted"/>
<feature type="compositionally biased region" description="Pro residues" evidence="1">
    <location>
        <begin position="26"/>
        <end position="41"/>
    </location>
</feature>
<dbReference type="AlphaFoldDB" id="A0A3L6T862"/>
<evidence type="ECO:0000313" key="3">
    <source>
        <dbReference type="Proteomes" id="UP000275267"/>
    </source>
</evidence>
<dbReference type="EMBL" id="PQIB02000002">
    <property type="protein sequence ID" value="RLN34404.1"/>
    <property type="molecule type" value="Genomic_DNA"/>
</dbReference>
<sequence length="69" mass="6880">MANNSLLDKSGEPLIKSVAAVCGPKGPDPASPDGGAPPPPSGGELALQWCRRRFSPPSGGGSGEQGPNR</sequence>
<feature type="region of interest" description="Disordered" evidence="1">
    <location>
        <begin position="19"/>
        <end position="45"/>
    </location>
</feature>
<dbReference type="Proteomes" id="UP000275267">
    <property type="component" value="Unassembled WGS sequence"/>
</dbReference>
<keyword evidence="3" id="KW-1185">Reference proteome</keyword>
<organism evidence="2 3">
    <name type="scientific">Panicum miliaceum</name>
    <name type="common">Proso millet</name>
    <name type="synonym">Broomcorn millet</name>
    <dbReference type="NCBI Taxonomy" id="4540"/>
    <lineage>
        <taxon>Eukaryota</taxon>
        <taxon>Viridiplantae</taxon>
        <taxon>Streptophyta</taxon>
        <taxon>Embryophyta</taxon>
        <taxon>Tracheophyta</taxon>
        <taxon>Spermatophyta</taxon>
        <taxon>Magnoliopsida</taxon>
        <taxon>Liliopsida</taxon>
        <taxon>Poales</taxon>
        <taxon>Poaceae</taxon>
        <taxon>PACMAD clade</taxon>
        <taxon>Panicoideae</taxon>
        <taxon>Panicodae</taxon>
        <taxon>Paniceae</taxon>
        <taxon>Panicinae</taxon>
        <taxon>Panicum</taxon>
        <taxon>Panicum sect. Panicum</taxon>
    </lineage>
</organism>
<protein>
    <submittedName>
        <fullName evidence="2">Uncharacterized protein</fullName>
    </submittedName>
</protein>